<dbReference type="Pfam" id="PF00059">
    <property type="entry name" value="Lectin_C"/>
    <property type="match status" value="1"/>
</dbReference>
<evidence type="ECO:0000313" key="3">
    <source>
        <dbReference type="Proteomes" id="UP001497623"/>
    </source>
</evidence>
<dbReference type="CDD" id="cd00037">
    <property type="entry name" value="CLECT"/>
    <property type="match status" value="1"/>
</dbReference>
<feature type="non-terminal residue" evidence="2">
    <location>
        <position position="1"/>
    </location>
</feature>
<dbReference type="PROSITE" id="PS50041">
    <property type="entry name" value="C_TYPE_LECTIN_2"/>
    <property type="match status" value="1"/>
</dbReference>
<evidence type="ECO:0000259" key="1">
    <source>
        <dbReference type="PROSITE" id="PS50041"/>
    </source>
</evidence>
<dbReference type="AlphaFoldDB" id="A0AAV2S0T4"/>
<gene>
    <name evidence="2" type="ORF">MNOR_LOCUS30937</name>
</gene>
<reference evidence="2 3" key="1">
    <citation type="submission" date="2024-05" db="EMBL/GenBank/DDBJ databases">
        <authorList>
            <person name="Wallberg A."/>
        </authorList>
    </citation>
    <scope>NUCLEOTIDE SEQUENCE [LARGE SCALE GENOMIC DNA]</scope>
</reference>
<evidence type="ECO:0000313" key="2">
    <source>
        <dbReference type="EMBL" id="CAL4152329.1"/>
    </source>
</evidence>
<dbReference type="InterPro" id="IPR001304">
    <property type="entry name" value="C-type_lectin-like"/>
</dbReference>
<comment type="caution">
    <text evidence="2">The sequence shown here is derived from an EMBL/GenBank/DDBJ whole genome shotgun (WGS) entry which is preliminary data.</text>
</comment>
<dbReference type="InterPro" id="IPR016186">
    <property type="entry name" value="C-type_lectin-like/link_sf"/>
</dbReference>
<dbReference type="Gene3D" id="3.10.100.10">
    <property type="entry name" value="Mannose-Binding Protein A, subunit A"/>
    <property type="match status" value="1"/>
</dbReference>
<sequence>GSSRCKIKDFCAILGGVCGDYRDENDCKGSLREAGCEGGFCKCCVPVCPTERGFFIGPGTGNNQCLKFFGKAQNYEDAKTTCNKNKLQLVRPQNAIVLRDYLVQTYGTNGDVGYGPDARCWLGARGTGSKFEWIDGTYVGDAFWRDGQPGTHTTSNFCLELSAREREQRGEATEVFWSLGCSSDFLHTLCELMIH</sequence>
<dbReference type="EMBL" id="CAXKWB010038773">
    <property type="protein sequence ID" value="CAL4152329.1"/>
    <property type="molecule type" value="Genomic_DNA"/>
</dbReference>
<name>A0AAV2S0T4_MEGNR</name>
<keyword evidence="3" id="KW-1185">Reference proteome</keyword>
<feature type="domain" description="C-type lectin" evidence="1">
    <location>
        <begin position="61"/>
        <end position="191"/>
    </location>
</feature>
<dbReference type="SUPFAM" id="SSF56436">
    <property type="entry name" value="C-type lectin-like"/>
    <property type="match status" value="1"/>
</dbReference>
<proteinExistence type="predicted"/>
<protein>
    <recommendedName>
        <fullName evidence="1">C-type lectin domain-containing protein</fullName>
    </recommendedName>
</protein>
<dbReference type="InterPro" id="IPR016187">
    <property type="entry name" value="CTDL_fold"/>
</dbReference>
<dbReference type="Proteomes" id="UP001497623">
    <property type="component" value="Unassembled WGS sequence"/>
</dbReference>
<dbReference type="SMART" id="SM00034">
    <property type="entry name" value="CLECT"/>
    <property type="match status" value="1"/>
</dbReference>
<accession>A0AAV2S0T4</accession>
<organism evidence="2 3">
    <name type="scientific">Meganyctiphanes norvegica</name>
    <name type="common">Northern krill</name>
    <name type="synonym">Thysanopoda norvegica</name>
    <dbReference type="NCBI Taxonomy" id="48144"/>
    <lineage>
        <taxon>Eukaryota</taxon>
        <taxon>Metazoa</taxon>
        <taxon>Ecdysozoa</taxon>
        <taxon>Arthropoda</taxon>
        <taxon>Crustacea</taxon>
        <taxon>Multicrustacea</taxon>
        <taxon>Malacostraca</taxon>
        <taxon>Eumalacostraca</taxon>
        <taxon>Eucarida</taxon>
        <taxon>Euphausiacea</taxon>
        <taxon>Euphausiidae</taxon>
        <taxon>Meganyctiphanes</taxon>
    </lineage>
</organism>